<dbReference type="EMBL" id="CR940353">
    <property type="protein sequence ID" value="CAI76864.1"/>
    <property type="molecule type" value="Genomic_DNA"/>
</dbReference>
<proteinExistence type="predicted"/>
<reference evidence="1 2" key="1">
    <citation type="journal article" date="2005" name="Science">
        <title>Genome of the host-cell transforming parasite Theileria annulata compared with T. parva.</title>
        <authorList>
            <person name="Pain A."/>
            <person name="Renauld H."/>
            <person name="Berriman M."/>
            <person name="Murphy L."/>
            <person name="Yeats C.A."/>
            <person name="Weir W."/>
            <person name="Kerhornou A."/>
            <person name="Aslett M."/>
            <person name="Bishop R."/>
            <person name="Bouchier C."/>
            <person name="Cochet M."/>
            <person name="Coulson R.M.R."/>
            <person name="Cronin A."/>
            <person name="de Villiers E.P."/>
            <person name="Fraser A."/>
            <person name="Fosker N."/>
            <person name="Gardner M."/>
            <person name="Goble A."/>
            <person name="Griffiths-Jones S."/>
            <person name="Harris D.E."/>
            <person name="Katzer F."/>
            <person name="Larke N."/>
            <person name="Lord A."/>
            <person name="Maser P."/>
            <person name="McKellar S."/>
            <person name="Mooney P."/>
            <person name="Morton F."/>
            <person name="Nene V."/>
            <person name="O'Neil S."/>
            <person name="Price C."/>
            <person name="Quail M.A."/>
            <person name="Rabbinowitsch E."/>
            <person name="Rawlings N.D."/>
            <person name="Rutter S."/>
            <person name="Saunders D."/>
            <person name="Seeger K."/>
            <person name="Shah T."/>
            <person name="Squares R."/>
            <person name="Squares S."/>
            <person name="Tivey A."/>
            <person name="Walker A.R."/>
            <person name="Woodward J."/>
            <person name="Dobbelaere D.A.E."/>
            <person name="Langsley G."/>
            <person name="Rajandream M.A."/>
            <person name="McKeever D."/>
            <person name="Shiels B."/>
            <person name="Tait A."/>
            <person name="Barrell B.G."/>
            <person name="Hall N."/>
        </authorList>
    </citation>
    <scope>NUCLEOTIDE SEQUENCE [LARGE SCALE GENOMIC DNA]</scope>
    <source>
        <strain evidence="2">Ankara</strain>
    </source>
</reference>
<evidence type="ECO:0000313" key="2">
    <source>
        <dbReference type="Proteomes" id="UP000001950"/>
    </source>
</evidence>
<dbReference type="RefSeq" id="XP_953489.1">
    <property type="nucleotide sequence ID" value="XM_948396.1"/>
</dbReference>
<organism evidence="1 2">
    <name type="scientific">Theileria annulata</name>
    <dbReference type="NCBI Taxonomy" id="5874"/>
    <lineage>
        <taxon>Eukaryota</taxon>
        <taxon>Sar</taxon>
        <taxon>Alveolata</taxon>
        <taxon>Apicomplexa</taxon>
        <taxon>Aconoidasida</taxon>
        <taxon>Piroplasmida</taxon>
        <taxon>Theileriidae</taxon>
        <taxon>Theileria</taxon>
    </lineage>
</organism>
<evidence type="ECO:0000313" key="1">
    <source>
        <dbReference type="EMBL" id="CAI76864.1"/>
    </source>
</evidence>
<accession>Q4U8I9</accession>
<dbReference type="AlphaFoldDB" id="Q4U8I9"/>
<dbReference type="VEuPathDB" id="PiroplasmaDB:TA11195"/>
<sequence length="63" mass="7453">MQRVKSDIMSNLKEYIEVELPKFKIKIESANENICKMEEKIINNTSDDLITLANFIKDEYEQL</sequence>
<dbReference type="Proteomes" id="UP000001950">
    <property type="component" value="Chromosome 4"/>
</dbReference>
<dbReference type="InParanoid" id="Q4U8I9"/>
<protein>
    <submittedName>
        <fullName evidence="1">Uncharacterized protein</fullName>
    </submittedName>
</protein>
<name>Q4U8I9_THEAN</name>
<dbReference type="KEGG" id="tan:TA11195"/>
<dbReference type="GeneID" id="3862895"/>
<keyword evidence="2" id="KW-1185">Reference proteome</keyword>
<gene>
    <name evidence="1" type="ORF">TA11195</name>
</gene>